<comment type="caution">
    <text evidence="2">The sequence shown here is derived from an EMBL/GenBank/DDBJ whole genome shotgun (WGS) entry which is preliminary data.</text>
</comment>
<organism evidence="2 3">
    <name type="scientific">Protopolystoma xenopodis</name>
    <dbReference type="NCBI Taxonomy" id="117903"/>
    <lineage>
        <taxon>Eukaryota</taxon>
        <taxon>Metazoa</taxon>
        <taxon>Spiralia</taxon>
        <taxon>Lophotrochozoa</taxon>
        <taxon>Platyhelminthes</taxon>
        <taxon>Monogenea</taxon>
        <taxon>Polyopisthocotylea</taxon>
        <taxon>Polystomatidea</taxon>
        <taxon>Polystomatidae</taxon>
        <taxon>Protopolystoma</taxon>
    </lineage>
</organism>
<dbReference type="OrthoDB" id="338816at2759"/>
<accession>A0A448WKC3</accession>
<dbReference type="InterPro" id="IPR015947">
    <property type="entry name" value="PUA-like_sf"/>
</dbReference>
<dbReference type="AlphaFoldDB" id="A0A448WKC3"/>
<evidence type="ECO:0000313" key="3">
    <source>
        <dbReference type="Proteomes" id="UP000784294"/>
    </source>
</evidence>
<evidence type="ECO:0000256" key="1">
    <source>
        <dbReference type="SAM" id="MobiDB-lite"/>
    </source>
</evidence>
<dbReference type="EMBL" id="CAAALY010019107">
    <property type="protein sequence ID" value="VEL13838.1"/>
    <property type="molecule type" value="Genomic_DNA"/>
</dbReference>
<proteinExistence type="predicted"/>
<dbReference type="Proteomes" id="UP000784294">
    <property type="component" value="Unassembled WGS sequence"/>
</dbReference>
<keyword evidence="3" id="KW-1185">Reference proteome</keyword>
<feature type="compositionally biased region" description="Polar residues" evidence="1">
    <location>
        <begin position="53"/>
        <end position="65"/>
    </location>
</feature>
<gene>
    <name evidence="2" type="ORF">PXEA_LOCUS7278</name>
</gene>
<feature type="compositionally biased region" description="Polar residues" evidence="1">
    <location>
        <begin position="25"/>
        <end position="35"/>
    </location>
</feature>
<evidence type="ECO:0000313" key="2">
    <source>
        <dbReference type="EMBL" id="VEL13838.1"/>
    </source>
</evidence>
<dbReference type="SUPFAM" id="SSF88697">
    <property type="entry name" value="PUA domain-like"/>
    <property type="match status" value="1"/>
</dbReference>
<name>A0A448WKC3_9PLAT</name>
<reference evidence="2" key="1">
    <citation type="submission" date="2018-11" db="EMBL/GenBank/DDBJ databases">
        <authorList>
            <consortium name="Pathogen Informatics"/>
        </authorList>
    </citation>
    <scope>NUCLEOTIDE SEQUENCE</scope>
</reference>
<protein>
    <submittedName>
        <fullName evidence="2">Uncharacterized protein</fullName>
    </submittedName>
</protein>
<sequence>MTFLQATTDLRGAAASILYNPESDVFSQSSSNKPCNGQDDSSKNESISDDSSEQPSQPRFSSTPGSLMDPVLSIDRPMFLPTQPALLRNFVHGKMPKTSIDSSVVTLRLQDDAVQQMEDKAVCLSMHQPWASLLVRGIKT</sequence>
<feature type="region of interest" description="Disordered" evidence="1">
    <location>
        <begin position="24"/>
        <end position="71"/>
    </location>
</feature>